<keyword evidence="1" id="KW-0489">Methyltransferase</keyword>
<dbReference type="PROSITE" id="PS51683">
    <property type="entry name" value="SAM_OMT_II"/>
    <property type="match status" value="1"/>
</dbReference>
<evidence type="ECO:0000313" key="6">
    <source>
        <dbReference type="EMBL" id="POS79167.1"/>
    </source>
</evidence>
<sequence>MATEAERLNVRSIGDLEDLANVILTSAKTVKSFLSENNIPPLSFSPGAPSSFPDCPQDVRQARNQLLDASKKIHQLALGPIDHLFEYMCSHNVGNAFRWICHFDVPSFVPVDGDISFSDLAAKTGANQEITQRMLRYLMTSNIFHEPRPGFVAHTAGSKLMTVPGPRDLTYFSTLESTQWAASYVETFDKWGYSGEPNETAFNYTSGSPLPVYKAWDLDPVKGPRFARAMDGFQSSHAYHTEHMVAGWDWQSLPPGSTVVDIGGSRGTVSYAIAKAFPNPNFIVQDLPEILSEAQGKVMVETSLASRVEFLPHDFFTPQPVKNAEAYFLRMILHNYSDKYAVKMLHQLMPAMKKGPGGSKLLIADQIMQPMVGCTSWDSTGDDTCSNRMPAGDETWMRFLDLQMLIMLNAKERELVDWEALFEQASQGRQEGRLKITGHKKPEGGVHSIIVVELFPRAQGAE</sequence>
<proteinExistence type="predicted"/>
<accession>A0A2P5I9K0</accession>
<feature type="domain" description="O-methyltransferase C-terminal" evidence="4">
    <location>
        <begin position="198"/>
        <end position="425"/>
    </location>
</feature>
<evidence type="ECO:0000313" key="7">
    <source>
        <dbReference type="Proteomes" id="UP000094444"/>
    </source>
</evidence>
<dbReference type="InterPro" id="IPR001077">
    <property type="entry name" value="COMT_C"/>
</dbReference>
<evidence type="ECO:0000259" key="5">
    <source>
        <dbReference type="Pfam" id="PF08100"/>
    </source>
</evidence>
<dbReference type="SUPFAM" id="SSF53335">
    <property type="entry name" value="S-adenosyl-L-methionine-dependent methyltransferases"/>
    <property type="match status" value="1"/>
</dbReference>
<evidence type="ECO:0000256" key="1">
    <source>
        <dbReference type="ARBA" id="ARBA00022603"/>
    </source>
</evidence>
<evidence type="ECO:0000259" key="4">
    <source>
        <dbReference type="Pfam" id="PF00891"/>
    </source>
</evidence>
<dbReference type="STRING" id="158607.A0A2P5I9K0"/>
<keyword evidence="3" id="KW-0949">S-adenosyl-L-methionine</keyword>
<dbReference type="PANTHER" id="PTHR43712">
    <property type="entry name" value="PUTATIVE (AFU_ORTHOLOGUE AFUA_4G14580)-RELATED"/>
    <property type="match status" value="1"/>
</dbReference>
<dbReference type="EMBL" id="MAVT02000133">
    <property type="protein sequence ID" value="POS79167.1"/>
    <property type="molecule type" value="Genomic_DNA"/>
</dbReference>
<protein>
    <submittedName>
        <fullName evidence="6">O-methyltransferase</fullName>
    </submittedName>
</protein>
<dbReference type="Pfam" id="PF00891">
    <property type="entry name" value="Methyltransf_2"/>
    <property type="match status" value="1"/>
</dbReference>
<dbReference type="Gene3D" id="1.10.10.10">
    <property type="entry name" value="Winged helix-like DNA-binding domain superfamily/Winged helix DNA-binding domain"/>
    <property type="match status" value="1"/>
</dbReference>
<dbReference type="InterPro" id="IPR036388">
    <property type="entry name" value="WH-like_DNA-bd_sf"/>
</dbReference>
<dbReference type="Pfam" id="PF08100">
    <property type="entry name" value="Dimerisation"/>
    <property type="match status" value="1"/>
</dbReference>
<organism evidence="6 7">
    <name type="scientific">Diaporthe helianthi</name>
    <dbReference type="NCBI Taxonomy" id="158607"/>
    <lineage>
        <taxon>Eukaryota</taxon>
        <taxon>Fungi</taxon>
        <taxon>Dikarya</taxon>
        <taxon>Ascomycota</taxon>
        <taxon>Pezizomycotina</taxon>
        <taxon>Sordariomycetes</taxon>
        <taxon>Sordariomycetidae</taxon>
        <taxon>Diaporthales</taxon>
        <taxon>Diaporthaceae</taxon>
        <taxon>Diaporthe</taxon>
    </lineage>
</organism>
<dbReference type="GO" id="GO:0046983">
    <property type="term" value="F:protein dimerization activity"/>
    <property type="evidence" value="ECO:0007669"/>
    <property type="project" value="InterPro"/>
</dbReference>
<keyword evidence="2" id="KW-0808">Transferase</keyword>
<comment type="caution">
    <text evidence="6">The sequence shown here is derived from an EMBL/GenBank/DDBJ whole genome shotgun (WGS) entry which is preliminary data.</text>
</comment>
<gene>
    <name evidence="6" type="ORF">DHEL01_v202442</name>
</gene>
<dbReference type="GO" id="GO:0032259">
    <property type="term" value="P:methylation"/>
    <property type="evidence" value="ECO:0007669"/>
    <property type="project" value="UniProtKB-KW"/>
</dbReference>
<dbReference type="InterPro" id="IPR036390">
    <property type="entry name" value="WH_DNA-bd_sf"/>
</dbReference>
<dbReference type="SUPFAM" id="SSF46785">
    <property type="entry name" value="Winged helix' DNA-binding domain"/>
    <property type="match status" value="1"/>
</dbReference>
<dbReference type="GO" id="GO:0008171">
    <property type="term" value="F:O-methyltransferase activity"/>
    <property type="evidence" value="ECO:0007669"/>
    <property type="project" value="InterPro"/>
</dbReference>
<evidence type="ECO:0000256" key="2">
    <source>
        <dbReference type="ARBA" id="ARBA00022679"/>
    </source>
</evidence>
<feature type="domain" description="O-methyltransferase dimerisation" evidence="5">
    <location>
        <begin position="86"/>
        <end position="162"/>
    </location>
</feature>
<dbReference type="Proteomes" id="UP000094444">
    <property type="component" value="Unassembled WGS sequence"/>
</dbReference>
<dbReference type="InParanoid" id="A0A2P5I9K0"/>
<keyword evidence="7" id="KW-1185">Reference proteome</keyword>
<dbReference type="InterPro" id="IPR012967">
    <property type="entry name" value="COMT_dimerisation"/>
</dbReference>
<dbReference type="Gene3D" id="3.40.50.150">
    <property type="entry name" value="Vaccinia Virus protein VP39"/>
    <property type="match status" value="1"/>
</dbReference>
<dbReference type="InterPro" id="IPR029063">
    <property type="entry name" value="SAM-dependent_MTases_sf"/>
</dbReference>
<dbReference type="AlphaFoldDB" id="A0A2P5I9K0"/>
<dbReference type="OrthoDB" id="1606438at2759"/>
<name>A0A2P5I9K0_DIAHE</name>
<reference evidence="6" key="1">
    <citation type="submission" date="2017-09" db="EMBL/GenBank/DDBJ databases">
        <title>Polyketide synthases of a Diaporthe helianthi virulent isolate.</title>
        <authorList>
            <person name="Baroncelli R."/>
        </authorList>
    </citation>
    <scope>NUCLEOTIDE SEQUENCE [LARGE SCALE GENOMIC DNA]</scope>
    <source>
        <strain evidence="6">7/96</strain>
    </source>
</reference>
<dbReference type="PANTHER" id="PTHR43712:SF5">
    <property type="entry name" value="O-METHYLTRANSFERASE ASQN-RELATED"/>
    <property type="match status" value="1"/>
</dbReference>
<evidence type="ECO:0000256" key="3">
    <source>
        <dbReference type="ARBA" id="ARBA00022691"/>
    </source>
</evidence>
<dbReference type="InterPro" id="IPR016461">
    <property type="entry name" value="COMT-like"/>
</dbReference>